<keyword evidence="1 4" id="KW-0378">Hydrolase</keyword>
<evidence type="ECO:0000259" key="3">
    <source>
        <dbReference type="Pfam" id="PF08450"/>
    </source>
</evidence>
<feature type="domain" description="SMP-30/Gluconolactonase/LRE-like region" evidence="3">
    <location>
        <begin position="76"/>
        <end position="314"/>
    </location>
</feature>
<proteinExistence type="predicted"/>
<dbReference type="Proteomes" id="UP000215086">
    <property type="component" value="Chromosome"/>
</dbReference>
<evidence type="ECO:0000256" key="2">
    <source>
        <dbReference type="SAM" id="SignalP"/>
    </source>
</evidence>
<gene>
    <name evidence="4" type="ORF">THTE_2864</name>
</gene>
<dbReference type="PANTHER" id="PTHR47572:SF4">
    <property type="entry name" value="LACTONASE DRP35"/>
    <property type="match status" value="1"/>
</dbReference>
<dbReference type="PANTHER" id="PTHR47572">
    <property type="entry name" value="LIPOPROTEIN-RELATED"/>
    <property type="match status" value="1"/>
</dbReference>
<accession>A0A286RHR6</accession>
<protein>
    <submittedName>
        <fullName evidence="4">Gluconolactonase</fullName>
        <ecNumber evidence="4">3.1.1.17</ecNumber>
    </submittedName>
</protein>
<dbReference type="AlphaFoldDB" id="A0A286RHR6"/>
<feature type="chain" id="PRO_5012877367" evidence="2">
    <location>
        <begin position="41"/>
        <end position="342"/>
    </location>
</feature>
<evidence type="ECO:0000313" key="5">
    <source>
        <dbReference type="Proteomes" id="UP000215086"/>
    </source>
</evidence>
<dbReference type="InterPro" id="IPR013658">
    <property type="entry name" value="SGL"/>
</dbReference>
<feature type="signal peptide" evidence="2">
    <location>
        <begin position="1"/>
        <end position="40"/>
    </location>
</feature>
<name>A0A286RHR6_9BACT</name>
<dbReference type="EMBL" id="CP018477">
    <property type="protein sequence ID" value="ASV75466.1"/>
    <property type="molecule type" value="Genomic_DNA"/>
</dbReference>
<dbReference type="GO" id="GO:0004341">
    <property type="term" value="F:gluconolactonase activity"/>
    <property type="evidence" value="ECO:0007669"/>
    <property type="project" value="UniProtKB-EC"/>
</dbReference>
<keyword evidence="2" id="KW-0732">Signal</keyword>
<dbReference type="Gene3D" id="2.120.10.30">
    <property type="entry name" value="TolB, C-terminal domain"/>
    <property type="match status" value="1"/>
</dbReference>
<sequence length="342" mass="37425">MDTVGQARKVVTMKCRSAFAGWLSALSMITVVCGSAVAYADENRANSEAGKMPQRVEDIVPPGTEPTVLGTGYGFCEGPAADAEGNVYFSDGKNDSIYVYREGKGVELFVNDSTDANGMMFNSKGELLVCEGAARRVVAFDVTTRKKRIVASNYQGTPFNEPNDLTVDLQDGFYFTDPNYHHRGQPSLMKEAVYYVNPQGEVTRVSEVCVRPNGILLDPRNRYLYLADNAAGLIYRYPVVGPGKLGEVEKWIDLGAHPDGMTMDEWGNLYVACGKAGVKVYTENGQYLGTIVVPYASNCVFGGREFRTLFVTSADKFLAIPTQVRGAPPVVCRSHEKSQERP</sequence>
<evidence type="ECO:0000256" key="1">
    <source>
        <dbReference type="ARBA" id="ARBA00022801"/>
    </source>
</evidence>
<dbReference type="KEGG" id="ttf:THTE_2864"/>
<keyword evidence="5" id="KW-1185">Reference proteome</keyword>
<dbReference type="InterPro" id="IPR011042">
    <property type="entry name" value="6-blade_b-propeller_TolB-like"/>
</dbReference>
<organism evidence="4 5">
    <name type="scientific">Thermogutta terrifontis</name>
    <dbReference type="NCBI Taxonomy" id="1331910"/>
    <lineage>
        <taxon>Bacteria</taxon>
        <taxon>Pseudomonadati</taxon>
        <taxon>Planctomycetota</taxon>
        <taxon>Planctomycetia</taxon>
        <taxon>Pirellulales</taxon>
        <taxon>Thermoguttaceae</taxon>
        <taxon>Thermogutta</taxon>
    </lineage>
</organism>
<dbReference type="InterPro" id="IPR051262">
    <property type="entry name" value="SMP-30/CGR1_Lactonase"/>
</dbReference>
<dbReference type="EC" id="3.1.1.17" evidence="4"/>
<dbReference type="Pfam" id="PF08450">
    <property type="entry name" value="SGL"/>
    <property type="match status" value="1"/>
</dbReference>
<reference evidence="4 5" key="1">
    <citation type="journal article" name="Front. Microbiol.">
        <title>Sugar Metabolism of the First Thermophilic Planctomycete Thermogutta terrifontis: Comparative Genomic and Transcriptomic Approaches.</title>
        <authorList>
            <person name="Elcheninov A.G."/>
            <person name="Menzel P."/>
            <person name="Gudbergsdottir S.R."/>
            <person name="Slesarev A.I."/>
            <person name="Kadnikov V.V."/>
            <person name="Krogh A."/>
            <person name="Bonch-Osmolovskaya E.A."/>
            <person name="Peng X."/>
            <person name="Kublanov I.V."/>
        </authorList>
    </citation>
    <scope>NUCLEOTIDE SEQUENCE [LARGE SCALE GENOMIC DNA]</scope>
    <source>
        <strain evidence="4 5">R1</strain>
    </source>
</reference>
<dbReference type="SUPFAM" id="SSF63829">
    <property type="entry name" value="Calcium-dependent phosphotriesterase"/>
    <property type="match status" value="1"/>
</dbReference>
<evidence type="ECO:0000313" key="4">
    <source>
        <dbReference type="EMBL" id="ASV75466.1"/>
    </source>
</evidence>